<dbReference type="Proteomes" id="UP000288805">
    <property type="component" value="Unassembled WGS sequence"/>
</dbReference>
<keyword evidence="3" id="KW-0732">Signal</keyword>
<evidence type="ECO:0000256" key="3">
    <source>
        <dbReference type="SAM" id="SignalP"/>
    </source>
</evidence>
<feature type="region of interest" description="Disordered" evidence="2">
    <location>
        <begin position="460"/>
        <end position="570"/>
    </location>
</feature>
<dbReference type="Gene3D" id="2.120.10.30">
    <property type="entry name" value="TolB, C-terminal domain"/>
    <property type="match status" value="1"/>
</dbReference>
<protein>
    <recommendedName>
        <fullName evidence="6">NHL repeat-containing protein 2</fullName>
    </recommendedName>
</protein>
<feature type="compositionally biased region" description="Polar residues" evidence="2">
    <location>
        <begin position="481"/>
        <end position="492"/>
    </location>
</feature>
<feature type="chain" id="PRO_5019029793" description="NHL repeat-containing protein 2" evidence="3">
    <location>
        <begin position="26"/>
        <end position="600"/>
    </location>
</feature>
<proteinExistence type="predicted"/>
<dbReference type="InterPro" id="IPR011042">
    <property type="entry name" value="6-blade_b-propeller_TolB-like"/>
</dbReference>
<name>A0A438E5W8_VITVI</name>
<evidence type="ECO:0000256" key="1">
    <source>
        <dbReference type="ARBA" id="ARBA00022737"/>
    </source>
</evidence>
<dbReference type="PANTHER" id="PTHR13833">
    <property type="match status" value="1"/>
</dbReference>
<feature type="signal peptide" evidence="3">
    <location>
        <begin position="1"/>
        <end position="25"/>
    </location>
</feature>
<sequence length="600" mass="67969">MKKSLLFLIILTLVFTFSLQFRAQAAPPLGPFVRHFSSLLKWTRSSSKAPHSDGHVLQFEDGYLVETVVEGNELGVVPHSIRVSEDGELFAVDAVKNNIVRITPPLSQYSRARLVAGSFQGHTGHVDGKPSDARFNGPKGVTMDDKGNVYVADTSNLAIRKIGDSGVTTIAGGKSNVAGYRDGPSEDAKFSSDFDVVYVRPTCSLLVVDRGNAALRQISLNQEDCDYQNSSISATDKWLLRFLGKRENQWKKVMAGRSKEVSAWCRKVRDPDGRGLWKSIRMGWADQPAEFPSQGLCCRRVRFQVLPDSIRDITGGRHRKLVEKNEYFYGYWCCHGRICFMLASERIWAFRFLKDGNTIALFTYDSFDGRMIRKSGNLRTMQHSESEFEDQLIKEKPTPIVESIKEEPDAGWPSFGQLIIDLSKFTLEALTGIFLYFIPSRFMPTRARKGLTPLKDHLIMPEDEADPPLAQKQRAPPPLSETRQAHTPNTSEKYSEMKPPKIKSYSFKDPSLSSKHRSSKRQEYAEFYHSGEVPPPYTQVRSKSQKERSRHRQRDKSGEMFGAVGAESKPVEIKAVDYDDPKFDHYNIRSKYGSDDSFRF</sequence>
<accession>A0A438E5W8</accession>
<dbReference type="Pfam" id="PF01436">
    <property type="entry name" value="NHL"/>
    <property type="match status" value="1"/>
</dbReference>
<dbReference type="EMBL" id="QGNW01001389">
    <property type="protein sequence ID" value="RVW43049.1"/>
    <property type="molecule type" value="Genomic_DNA"/>
</dbReference>
<organism evidence="4 5">
    <name type="scientific">Vitis vinifera</name>
    <name type="common">Grape</name>
    <dbReference type="NCBI Taxonomy" id="29760"/>
    <lineage>
        <taxon>Eukaryota</taxon>
        <taxon>Viridiplantae</taxon>
        <taxon>Streptophyta</taxon>
        <taxon>Embryophyta</taxon>
        <taxon>Tracheophyta</taxon>
        <taxon>Spermatophyta</taxon>
        <taxon>Magnoliopsida</taxon>
        <taxon>eudicotyledons</taxon>
        <taxon>Gunneridae</taxon>
        <taxon>Pentapetalae</taxon>
        <taxon>rosids</taxon>
        <taxon>Vitales</taxon>
        <taxon>Vitaceae</taxon>
        <taxon>Viteae</taxon>
        <taxon>Vitis</taxon>
    </lineage>
</organism>
<evidence type="ECO:0000313" key="4">
    <source>
        <dbReference type="EMBL" id="RVW43049.1"/>
    </source>
</evidence>
<dbReference type="PANTHER" id="PTHR13833:SF73">
    <property type="entry name" value="NHL DOMAIN-CONTAINING PROTEIN"/>
    <property type="match status" value="1"/>
</dbReference>
<reference evidence="4 5" key="1">
    <citation type="journal article" date="2018" name="PLoS Genet.">
        <title>Population sequencing reveals clonal diversity and ancestral inbreeding in the grapevine cultivar Chardonnay.</title>
        <authorList>
            <person name="Roach M.J."/>
            <person name="Johnson D.L."/>
            <person name="Bohlmann J."/>
            <person name="van Vuuren H.J."/>
            <person name="Jones S.J."/>
            <person name="Pretorius I.S."/>
            <person name="Schmidt S.A."/>
            <person name="Borneman A.R."/>
        </authorList>
    </citation>
    <scope>NUCLEOTIDE SEQUENCE [LARGE SCALE GENOMIC DNA]</scope>
    <source>
        <strain evidence="5">cv. Chardonnay</strain>
        <tissue evidence="4">Leaf</tissue>
    </source>
</reference>
<comment type="caution">
    <text evidence="4">The sequence shown here is derived from an EMBL/GenBank/DDBJ whole genome shotgun (WGS) entry which is preliminary data.</text>
</comment>
<evidence type="ECO:0000313" key="5">
    <source>
        <dbReference type="Proteomes" id="UP000288805"/>
    </source>
</evidence>
<evidence type="ECO:0000256" key="2">
    <source>
        <dbReference type="SAM" id="MobiDB-lite"/>
    </source>
</evidence>
<dbReference type="AlphaFoldDB" id="A0A438E5W8"/>
<dbReference type="SUPFAM" id="SSF63829">
    <property type="entry name" value="Calcium-dependent phosphotriesterase"/>
    <property type="match status" value="1"/>
</dbReference>
<gene>
    <name evidence="4" type="ORF">CK203_090118</name>
</gene>
<evidence type="ECO:0008006" key="6">
    <source>
        <dbReference type="Google" id="ProtNLM"/>
    </source>
</evidence>
<keyword evidence="1" id="KW-0677">Repeat</keyword>
<dbReference type="InterPro" id="IPR001258">
    <property type="entry name" value="NHL_repeat"/>
</dbReference>